<comment type="caution">
    <text evidence="2">The sequence shown here is derived from an EMBL/GenBank/DDBJ whole genome shotgun (WGS) entry which is preliminary data.</text>
</comment>
<accession>A0A9J6GIZ5</accession>
<dbReference type="Proteomes" id="UP000821853">
    <property type="component" value="Chromosome 5"/>
</dbReference>
<gene>
    <name evidence="2" type="ORF">HPB48_014685</name>
</gene>
<reference evidence="2 3" key="1">
    <citation type="journal article" date="2020" name="Cell">
        <title>Large-Scale Comparative Analyses of Tick Genomes Elucidate Their Genetic Diversity and Vector Capacities.</title>
        <authorList>
            <consortium name="Tick Genome and Microbiome Consortium (TIGMIC)"/>
            <person name="Jia N."/>
            <person name="Wang J."/>
            <person name="Shi W."/>
            <person name="Du L."/>
            <person name="Sun Y."/>
            <person name="Zhan W."/>
            <person name="Jiang J.F."/>
            <person name="Wang Q."/>
            <person name="Zhang B."/>
            <person name="Ji P."/>
            <person name="Bell-Sakyi L."/>
            <person name="Cui X.M."/>
            <person name="Yuan T.T."/>
            <person name="Jiang B.G."/>
            <person name="Yang W.F."/>
            <person name="Lam T.T."/>
            <person name="Chang Q.C."/>
            <person name="Ding S.J."/>
            <person name="Wang X.J."/>
            <person name="Zhu J.G."/>
            <person name="Ruan X.D."/>
            <person name="Zhao L."/>
            <person name="Wei J.T."/>
            <person name="Ye R.Z."/>
            <person name="Que T.C."/>
            <person name="Du C.H."/>
            <person name="Zhou Y.H."/>
            <person name="Cheng J.X."/>
            <person name="Dai P.F."/>
            <person name="Guo W.B."/>
            <person name="Han X.H."/>
            <person name="Huang E.J."/>
            <person name="Li L.F."/>
            <person name="Wei W."/>
            <person name="Gao Y.C."/>
            <person name="Liu J.Z."/>
            <person name="Shao H.Z."/>
            <person name="Wang X."/>
            <person name="Wang C.C."/>
            <person name="Yang T.C."/>
            <person name="Huo Q.B."/>
            <person name="Li W."/>
            <person name="Chen H.Y."/>
            <person name="Chen S.E."/>
            <person name="Zhou L.G."/>
            <person name="Ni X.B."/>
            <person name="Tian J.H."/>
            <person name="Sheng Y."/>
            <person name="Liu T."/>
            <person name="Pan Y.S."/>
            <person name="Xia L.Y."/>
            <person name="Li J."/>
            <person name="Zhao F."/>
            <person name="Cao W.C."/>
        </authorList>
    </citation>
    <scope>NUCLEOTIDE SEQUENCE [LARGE SCALE GENOMIC DNA]</scope>
    <source>
        <strain evidence="2">HaeL-2018</strain>
    </source>
</reference>
<evidence type="ECO:0000313" key="3">
    <source>
        <dbReference type="Proteomes" id="UP000821853"/>
    </source>
</evidence>
<dbReference type="VEuPathDB" id="VectorBase:HLOH_043390"/>
<keyword evidence="3" id="KW-1185">Reference proteome</keyword>
<dbReference type="AlphaFoldDB" id="A0A9J6GIZ5"/>
<proteinExistence type="predicted"/>
<dbReference type="OrthoDB" id="3039988at2759"/>
<organism evidence="2 3">
    <name type="scientific">Haemaphysalis longicornis</name>
    <name type="common">Bush tick</name>
    <dbReference type="NCBI Taxonomy" id="44386"/>
    <lineage>
        <taxon>Eukaryota</taxon>
        <taxon>Metazoa</taxon>
        <taxon>Ecdysozoa</taxon>
        <taxon>Arthropoda</taxon>
        <taxon>Chelicerata</taxon>
        <taxon>Arachnida</taxon>
        <taxon>Acari</taxon>
        <taxon>Parasitiformes</taxon>
        <taxon>Ixodida</taxon>
        <taxon>Ixodoidea</taxon>
        <taxon>Ixodidae</taxon>
        <taxon>Haemaphysalinae</taxon>
        <taxon>Haemaphysalis</taxon>
    </lineage>
</organism>
<name>A0A9J6GIZ5_HAELO</name>
<sequence>MCEPHEGLPPHKKEENGHIRFIDVTSQSHRRKMQPHRTTTPAKPSLRQSQVARKPKQLPLPAEDYTLAIHPRNGLHLSKVSPMNLTKALACEANFQCGIAEVKIRIDEEHNVLIVSTPLPATAAALNSVKKLTIGNNTLEVSSYSVSPDNSCKGVIYKNGLNYTTKEVQGAIVAPNHKILTGRRRGNTGTSLLTLQGKKVPFSIYVAGVIPRCYLYKRMVQHCNTCHLMGHTADVCTNPPKTP</sequence>
<evidence type="ECO:0000256" key="1">
    <source>
        <dbReference type="SAM" id="MobiDB-lite"/>
    </source>
</evidence>
<evidence type="ECO:0000313" key="2">
    <source>
        <dbReference type="EMBL" id="KAH9374873.1"/>
    </source>
</evidence>
<dbReference type="EMBL" id="JABSTR010000007">
    <property type="protein sequence ID" value="KAH9374873.1"/>
    <property type="molecule type" value="Genomic_DNA"/>
</dbReference>
<protein>
    <submittedName>
        <fullName evidence="2">Uncharacterized protein</fullName>
    </submittedName>
</protein>
<feature type="region of interest" description="Disordered" evidence="1">
    <location>
        <begin position="25"/>
        <end position="57"/>
    </location>
</feature>
<feature type="compositionally biased region" description="Polar residues" evidence="1">
    <location>
        <begin position="36"/>
        <end position="51"/>
    </location>
</feature>